<evidence type="ECO:0008006" key="3">
    <source>
        <dbReference type="Google" id="ProtNLM"/>
    </source>
</evidence>
<sequence length="541" mass="61776">MEDLSEIVTAIQQKLVGTPLADFYTARKKLNGGHKWSGPLLLIQRDGKQPRQGYAYHKGGREELQFNVGFEDGGAYFRYGVAFSLEPGQDLPDPAAALVSKILQFNRLIAYFPELSKLEMRINEEGRSHSLPVGPIGSHWVRNGAFIFLGKRSRVSEYGVERHVISRAARVLNMLWPLYEAIESEHSGTTRAAEYKVARLCWNTNYWHCPTGREGKLTDEDTFEGEHGFGHEEWLFDHSTLIDGWKYGSIQALNRSQKKYEGQRLNLLLYTINHASKQRYWVGAIDGIEVLTKQDARQIGRTYWRLGWLKTMREQVKSLGLKAGTLNRVETLVNVRYRPESLRMFESPMPFPSEDLRSARYGQLQNLPPSQSAILADDGNADEPAERNLRKTKATRNVSGGSYEVELVQTQWQQSLKNTLKEDIKDARVDVEREVGGHRVDVVLTVDKREIFIELKTFGSVRQIIRTALSQLMEYAYWPDQRRCQALLIVGPSEARTAENTYLAMLRERFGLPVHYLPYRNGRIAGVADWVKTLPTPTDSN</sequence>
<evidence type="ECO:0000313" key="2">
    <source>
        <dbReference type="Proteomes" id="UP001556220"/>
    </source>
</evidence>
<reference evidence="1 2" key="1">
    <citation type="submission" date="2024-06" db="EMBL/GenBank/DDBJ databases">
        <authorList>
            <person name="Woo H."/>
        </authorList>
    </citation>
    <scope>NUCLEOTIDE SEQUENCE [LARGE SCALE GENOMIC DNA]</scope>
    <source>
        <strain evidence="1 2">Si-c</strain>
    </source>
</reference>
<accession>A0ABV3Q8Y1</accession>
<keyword evidence="2" id="KW-1185">Reference proteome</keyword>
<protein>
    <recommendedName>
        <fullName evidence="3">DUF91 domain-containing protein</fullName>
    </recommendedName>
</protein>
<organism evidence="1 2">
    <name type="scientific">Rhodanobacter lycopersici</name>
    <dbReference type="NCBI Taxonomy" id="3162487"/>
    <lineage>
        <taxon>Bacteria</taxon>
        <taxon>Pseudomonadati</taxon>
        <taxon>Pseudomonadota</taxon>
        <taxon>Gammaproteobacteria</taxon>
        <taxon>Lysobacterales</taxon>
        <taxon>Rhodanobacteraceae</taxon>
        <taxon>Rhodanobacter</taxon>
    </lineage>
</organism>
<dbReference type="EMBL" id="JBFOHK010000001">
    <property type="protein sequence ID" value="MEW9570245.1"/>
    <property type="molecule type" value="Genomic_DNA"/>
</dbReference>
<proteinExistence type="predicted"/>
<name>A0ABV3Q8Y1_9GAMM</name>
<dbReference type="RefSeq" id="WP_367852345.1">
    <property type="nucleotide sequence ID" value="NZ_JBFOHK010000001.1"/>
</dbReference>
<comment type="caution">
    <text evidence="1">The sequence shown here is derived from an EMBL/GenBank/DDBJ whole genome shotgun (WGS) entry which is preliminary data.</text>
</comment>
<gene>
    <name evidence="1" type="ORF">ABQJ54_00630</name>
</gene>
<evidence type="ECO:0000313" key="1">
    <source>
        <dbReference type="EMBL" id="MEW9570245.1"/>
    </source>
</evidence>
<dbReference type="Proteomes" id="UP001556220">
    <property type="component" value="Unassembled WGS sequence"/>
</dbReference>